<reference evidence="1 2" key="1">
    <citation type="journal article" date="2013" name="Int. J. Syst. Evol. Microbiol.">
        <title>Tumebacillus flagellatus sp. nov., an alpha-amylase/pullulanase-producing bacterium isolated from cassava wastewater.</title>
        <authorList>
            <person name="Wang Q."/>
            <person name="Xie N."/>
            <person name="Qin Y."/>
            <person name="Shen N."/>
            <person name="Zhu J."/>
            <person name="Mi H."/>
            <person name="Huang R."/>
        </authorList>
    </citation>
    <scope>NUCLEOTIDE SEQUENCE [LARGE SCALE GENOMIC DNA]</scope>
    <source>
        <strain evidence="1 2">GST4</strain>
    </source>
</reference>
<dbReference type="OrthoDB" id="2610131at2"/>
<accession>A0A074LTZ3</accession>
<dbReference type="Proteomes" id="UP000027931">
    <property type="component" value="Unassembled WGS sequence"/>
</dbReference>
<protein>
    <submittedName>
        <fullName evidence="1">Uncharacterized protein</fullName>
    </submittedName>
</protein>
<keyword evidence="2" id="KW-1185">Reference proteome</keyword>
<gene>
    <name evidence="1" type="ORF">EL26_10090</name>
</gene>
<evidence type="ECO:0000313" key="2">
    <source>
        <dbReference type="Proteomes" id="UP000027931"/>
    </source>
</evidence>
<dbReference type="AlphaFoldDB" id="A0A074LTZ3"/>
<dbReference type="eggNOG" id="ENOG5033EAE">
    <property type="taxonomic scope" value="Bacteria"/>
</dbReference>
<sequence length="144" mass="16065">MEYKSVSVYLLSGGKLIIIPKGKSEKWGGTLEIEIYHVLEEDCPDNVLEENLLEALEECLNKPNEDLSKSPIEKLLNKRYLQIIKGAKYVALDWSIRKGYSVLPTSNQGKNGFILKKDETLLLGESLQGGDLAKAVRKALELSS</sequence>
<organism evidence="1 2">
    <name type="scientific">Tumebacillus flagellatus</name>
    <dbReference type="NCBI Taxonomy" id="1157490"/>
    <lineage>
        <taxon>Bacteria</taxon>
        <taxon>Bacillati</taxon>
        <taxon>Bacillota</taxon>
        <taxon>Bacilli</taxon>
        <taxon>Bacillales</taxon>
        <taxon>Alicyclobacillaceae</taxon>
        <taxon>Tumebacillus</taxon>
    </lineage>
</organism>
<evidence type="ECO:0000313" key="1">
    <source>
        <dbReference type="EMBL" id="KEO83318.1"/>
    </source>
</evidence>
<proteinExistence type="predicted"/>
<comment type="caution">
    <text evidence="1">The sequence shown here is derived from an EMBL/GenBank/DDBJ whole genome shotgun (WGS) entry which is preliminary data.</text>
</comment>
<dbReference type="EMBL" id="JMIR01000012">
    <property type="protein sequence ID" value="KEO83318.1"/>
    <property type="molecule type" value="Genomic_DNA"/>
</dbReference>
<dbReference type="RefSeq" id="WP_038087422.1">
    <property type="nucleotide sequence ID" value="NZ_JMIR01000012.1"/>
</dbReference>
<name>A0A074LTZ3_9BACL</name>